<dbReference type="EnsemblPlants" id="LPERR07G05140.1">
    <property type="protein sequence ID" value="LPERR07G05140.1"/>
    <property type="gene ID" value="LPERR07G05140"/>
</dbReference>
<evidence type="ECO:0000313" key="7">
    <source>
        <dbReference type="EnsemblPlants" id="LPERR07G05140.1"/>
    </source>
</evidence>
<sequence length="133" mass="14459">MAGFRNLLLLHLLIVVFALGLTEAAETEGDGDEGQVYIVYMGHLSVESGTSEADGGLSAVQVAHHNMLEQVLDGSLASDRIIHSYKRSLNGFAARLTEQEAQTLYTNDGVVSVFPSRTHQLLTTRSWDLLGFP</sequence>
<reference evidence="7" key="3">
    <citation type="submission" date="2015-04" db="UniProtKB">
        <authorList>
            <consortium name="EnsemblPlants"/>
        </authorList>
    </citation>
    <scope>IDENTIFICATION</scope>
</reference>
<dbReference type="HOGENOM" id="CLU_000625_6_4_1"/>
<evidence type="ECO:0000256" key="5">
    <source>
        <dbReference type="SAM" id="SignalP"/>
    </source>
</evidence>
<dbReference type="Proteomes" id="UP000032180">
    <property type="component" value="Chromosome 7"/>
</dbReference>
<keyword evidence="4" id="KW-0720">Serine protease</keyword>
<keyword evidence="4" id="KW-0378">Hydrolase</keyword>
<evidence type="ECO:0000313" key="8">
    <source>
        <dbReference type="Proteomes" id="UP000032180"/>
    </source>
</evidence>
<keyword evidence="3 5" id="KW-0732">Signal</keyword>
<dbReference type="AlphaFoldDB" id="A0A0D9WWF0"/>
<evidence type="ECO:0000256" key="3">
    <source>
        <dbReference type="ARBA" id="ARBA00022729"/>
    </source>
</evidence>
<evidence type="ECO:0000256" key="2">
    <source>
        <dbReference type="ARBA" id="ARBA00022670"/>
    </source>
</evidence>
<dbReference type="InterPro" id="IPR010259">
    <property type="entry name" value="S8pro/Inhibitor_I9"/>
</dbReference>
<dbReference type="Gramene" id="LPERR07G05140.1">
    <property type="protein sequence ID" value="LPERR07G05140.1"/>
    <property type="gene ID" value="LPERR07G05140"/>
</dbReference>
<feature type="domain" description="Inhibitor I9" evidence="6">
    <location>
        <begin position="36"/>
        <end position="121"/>
    </location>
</feature>
<keyword evidence="8" id="KW-1185">Reference proteome</keyword>
<dbReference type="GO" id="GO:0006508">
    <property type="term" value="P:proteolysis"/>
    <property type="evidence" value="ECO:0007669"/>
    <property type="project" value="UniProtKB-KW"/>
</dbReference>
<protein>
    <recommendedName>
        <fullName evidence="6">Inhibitor I9 domain-containing protein</fullName>
    </recommendedName>
</protein>
<name>A0A0D9WWF0_9ORYZ</name>
<evidence type="ECO:0000256" key="4">
    <source>
        <dbReference type="ARBA" id="ARBA00022825"/>
    </source>
</evidence>
<dbReference type="Pfam" id="PF05922">
    <property type="entry name" value="Inhibitor_I9"/>
    <property type="match status" value="1"/>
</dbReference>
<proteinExistence type="inferred from homology"/>
<accession>A0A0D9WWF0</accession>
<keyword evidence="2" id="KW-0645">Protease</keyword>
<evidence type="ECO:0000256" key="1">
    <source>
        <dbReference type="ARBA" id="ARBA00011073"/>
    </source>
</evidence>
<dbReference type="PANTHER" id="PTHR48222:SF4">
    <property type="entry name" value="PROTEINASE INHIBITOR, PROPEPTIDE"/>
    <property type="match status" value="1"/>
</dbReference>
<dbReference type="eggNOG" id="ENOG502QRA7">
    <property type="taxonomic scope" value="Eukaryota"/>
</dbReference>
<feature type="signal peptide" evidence="5">
    <location>
        <begin position="1"/>
        <end position="24"/>
    </location>
</feature>
<dbReference type="FunFam" id="3.30.70.80:FF:000002">
    <property type="entry name" value="Subtilisin-like protease SBT5.3"/>
    <property type="match status" value="1"/>
</dbReference>
<reference evidence="8" key="2">
    <citation type="submission" date="2013-12" db="EMBL/GenBank/DDBJ databases">
        <authorList>
            <person name="Yu Y."/>
            <person name="Lee S."/>
            <person name="de Baynast K."/>
            <person name="Wissotski M."/>
            <person name="Liu L."/>
            <person name="Talag J."/>
            <person name="Goicoechea J."/>
            <person name="Angelova A."/>
            <person name="Jetty R."/>
            <person name="Kudrna D."/>
            <person name="Golser W."/>
            <person name="Rivera L."/>
            <person name="Zhang J."/>
            <person name="Wing R."/>
        </authorList>
    </citation>
    <scope>NUCLEOTIDE SEQUENCE</scope>
</reference>
<organism evidence="7 8">
    <name type="scientific">Leersia perrieri</name>
    <dbReference type="NCBI Taxonomy" id="77586"/>
    <lineage>
        <taxon>Eukaryota</taxon>
        <taxon>Viridiplantae</taxon>
        <taxon>Streptophyta</taxon>
        <taxon>Embryophyta</taxon>
        <taxon>Tracheophyta</taxon>
        <taxon>Spermatophyta</taxon>
        <taxon>Magnoliopsida</taxon>
        <taxon>Liliopsida</taxon>
        <taxon>Poales</taxon>
        <taxon>Poaceae</taxon>
        <taxon>BOP clade</taxon>
        <taxon>Oryzoideae</taxon>
        <taxon>Oryzeae</taxon>
        <taxon>Oryzinae</taxon>
        <taxon>Leersia</taxon>
    </lineage>
</organism>
<dbReference type="Gene3D" id="3.30.70.80">
    <property type="entry name" value="Peptidase S8 propeptide/proteinase inhibitor I9"/>
    <property type="match status" value="1"/>
</dbReference>
<dbReference type="STRING" id="77586.A0A0D9WWF0"/>
<evidence type="ECO:0000259" key="6">
    <source>
        <dbReference type="Pfam" id="PF05922"/>
    </source>
</evidence>
<dbReference type="InterPro" id="IPR037045">
    <property type="entry name" value="S8pro/Inhibitor_I9_sf"/>
</dbReference>
<dbReference type="GO" id="GO:0008236">
    <property type="term" value="F:serine-type peptidase activity"/>
    <property type="evidence" value="ECO:0007669"/>
    <property type="project" value="UniProtKB-KW"/>
</dbReference>
<dbReference type="PANTHER" id="PTHR48222">
    <property type="entry name" value="PROTEINASE INHIBITOR, PROPEPTIDE"/>
    <property type="match status" value="1"/>
</dbReference>
<feature type="chain" id="PRO_5002349663" description="Inhibitor I9 domain-containing protein" evidence="5">
    <location>
        <begin position="25"/>
        <end position="133"/>
    </location>
</feature>
<comment type="similarity">
    <text evidence="1">Belongs to the peptidase S8 family.</text>
</comment>
<reference evidence="7 8" key="1">
    <citation type="submission" date="2012-08" db="EMBL/GenBank/DDBJ databases">
        <title>Oryza genome evolution.</title>
        <authorList>
            <person name="Wing R.A."/>
        </authorList>
    </citation>
    <scope>NUCLEOTIDE SEQUENCE</scope>
</reference>